<feature type="compositionally biased region" description="Basic and acidic residues" evidence="1">
    <location>
        <begin position="41"/>
        <end position="69"/>
    </location>
</feature>
<feature type="compositionally biased region" description="Basic and acidic residues" evidence="1">
    <location>
        <begin position="140"/>
        <end position="153"/>
    </location>
</feature>
<proteinExistence type="predicted"/>
<dbReference type="Pfam" id="PF09462">
    <property type="entry name" value="Mus7"/>
    <property type="match status" value="1"/>
</dbReference>
<feature type="region of interest" description="Disordered" evidence="1">
    <location>
        <begin position="448"/>
        <end position="476"/>
    </location>
</feature>
<feature type="region of interest" description="Disordered" evidence="1">
    <location>
        <begin position="1"/>
        <end position="173"/>
    </location>
</feature>
<feature type="region of interest" description="Disordered" evidence="1">
    <location>
        <begin position="295"/>
        <end position="320"/>
    </location>
</feature>
<feature type="compositionally biased region" description="Basic and acidic residues" evidence="1">
    <location>
        <begin position="1"/>
        <end position="10"/>
    </location>
</feature>
<dbReference type="Proteomes" id="UP000799421">
    <property type="component" value="Unassembled WGS sequence"/>
</dbReference>
<feature type="compositionally biased region" description="Polar residues" evidence="1">
    <location>
        <begin position="333"/>
        <end position="346"/>
    </location>
</feature>
<feature type="region of interest" description="Disordered" evidence="1">
    <location>
        <begin position="545"/>
        <end position="651"/>
    </location>
</feature>
<dbReference type="PANTHER" id="PTHR28122:SF1">
    <property type="entry name" value="E3 UBIQUITIN-PROTEIN LIGASE SUBSTRATE RECEPTOR MMS22"/>
    <property type="match status" value="1"/>
</dbReference>
<evidence type="ECO:0000313" key="2">
    <source>
        <dbReference type="EMBL" id="KAF2860869.1"/>
    </source>
</evidence>
<organism evidence="2 3">
    <name type="scientific">Piedraia hortae CBS 480.64</name>
    <dbReference type="NCBI Taxonomy" id="1314780"/>
    <lineage>
        <taxon>Eukaryota</taxon>
        <taxon>Fungi</taxon>
        <taxon>Dikarya</taxon>
        <taxon>Ascomycota</taxon>
        <taxon>Pezizomycotina</taxon>
        <taxon>Dothideomycetes</taxon>
        <taxon>Dothideomycetidae</taxon>
        <taxon>Capnodiales</taxon>
        <taxon>Piedraiaceae</taxon>
        <taxon>Piedraia</taxon>
    </lineage>
</organism>
<reference evidence="2" key="1">
    <citation type="journal article" date="2020" name="Stud. Mycol.">
        <title>101 Dothideomycetes genomes: a test case for predicting lifestyles and emergence of pathogens.</title>
        <authorList>
            <person name="Haridas S."/>
            <person name="Albert R."/>
            <person name="Binder M."/>
            <person name="Bloem J."/>
            <person name="Labutti K."/>
            <person name="Salamov A."/>
            <person name="Andreopoulos B."/>
            <person name="Baker S."/>
            <person name="Barry K."/>
            <person name="Bills G."/>
            <person name="Bluhm B."/>
            <person name="Cannon C."/>
            <person name="Castanera R."/>
            <person name="Culley D."/>
            <person name="Daum C."/>
            <person name="Ezra D."/>
            <person name="Gonzalez J."/>
            <person name="Henrissat B."/>
            <person name="Kuo A."/>
            <person name="Liang C."/>
            <person name="Lipzen A."/>
            <person name="Lutzoni F."/>
            <person name="Magnuson J."/>
            <person name="Mondo S."/>
            <person name="Nolan M."/>
            <person name="Ohm R."/>
            <person name="Pangilinan J."/>
            <person name="Park H.-J."/>
            <person name="Ramirez L."/>
            <person name="Alfaro M."/>
            <person name="Sun H."/>
            <person name="Tritt A."/>
            <person name="Yoshinaga Y."/>
            <person name="Zwiers L.-H."/>
            <person name="Turgeon B."/>
            <person name="Goodwin S."/>
            <person name="Spatafora J."/>
            <person name="Crous P."/>
            <person name="Grigoriev I."/>
        </authorList>
    </citation>
    <scope>NUCLEOTIDE SEQUENCE</scope>
    <source>
        <strain evidence="2">CBS 480.64</strain>
    </source>
</reference>
<dbReference type="GO" id="GO:0031297">
    <property type="term" value="P:replication fork processing"/>
    <property type="evidence" value="ECO:0007669"/>
    <property type="project" value="InterPro"/>
</dbReference>
<dbReference type="InterPro" id="IPR019021">
    <property type="entry name" value="Mms22"/>
</dbReference>
<dbReference type="PANTHER" id="PTHR28122">
    <property type="entry name" value="E3 UBIQUITIN-PROTEIN LIGASE SUBSTRATE RECEPTOR MMS22"/>
    <property type="match status" value="1"/>
</dbReference>
<evidence type="ECO:0000256" key="1">
    <source>
        <dbReference type="SAM" id="MobiDB-lite"/>
    </source>
</evidence>
<feature type="compositionally biased region" description="Polar residues" evidence="1">
    <location>
        <begin position="160"/>
        <end position="173"/>
    </location>
</feature>
<name>A0A6A7C1I2_9PEZI</name>
<dbReference type="GO" id="GO:0005634">
    <property type="term" value="C:nucleus"/>
    <property type="evidence" value="ECO:0007669"/>
    <property type="project" value="InterPro"/>
</dbReference>
<feature type="compositionally biased region" description="Basic residues" evidence="1">
    <location>
        <begin position="562"/>
        <end position="571"/>
    </location>
</feature>
<dbReference type="GO" id="GO:0035361">
    <property type="term" value="C:Cul8-RING ubiquitin ligase complex"/>
    <property type="evidence" value="ECO:0007669"/>
    <property type="project" value="TreeGrafter"/>
</dbReference>
<feature type="compositionally biased region" description="Low complexity" evidence="1">
    <location>
        <begin position="308"/>
        <end position="317"/>
    </location>
</feature>
<dbReference type="GO" id="GO:0000724">
    <property type="term" value="P:double-strand break repair via homologous recombination"/>
    <property type="evidence" value="ECO:0007669"/>
    <property type="project" value="TreeGrafter"/>
</dbReference>
<feature type="compositionally biased region" description="Polar residues" evidence="1">
    <location>
        <begin position="545"/>
        <end position="560"/>
    </location>
</feature>
<feature type="compositionally biased region" description="Polar residues" evidence="1">
    <location>
        <begin position="817"/>
        <end position="826"/>
    </location>
</feature>
<gene>
    <name evidence="2" type="ORF">K470DRAFT_257417</name>
</gene>
<dbReference type="OrthoDB" id="2386201at2759"/>
<evidence type="ECO:0000313" key="3">
    <source>
        <dbReference type="Proteomes" id="UP000799421"/>
    </source>
</evidence>
<protein>
    <submittedName>
        <fullName evidence="2">Uncharacterized protein</fullName>
    </submittedName>
</protein>
<accession>A0A6A7C1I2</accession>
<feature type="compositionally biased region" description="Polar residues" evidence="1">
    <location>
        <begin position="617"/>
        <end position="626"/>
    </location>
</feature>
<sequence>MKSWRVRGEVDDSEDEDLALSLEEEKNQPSEQDIESNEVVKSQDFDKTEHVRVLHGLERVDEEGQKAENEEPNVQNEDDRAANGAEKQVESEDAPVQATETQPMDPRPQRKPVITYGRKSRAKKAKQVKKEVVQTEPILEDDRYQKPESDSPRAEISVHSVPSSNPDDLPNLSQLITDPATVAVPEVTVSSPLSSLPSVFGARLPVQPEGGDDIATAVSVQLPAAPDTARAQTSLTDLKLAQQLQSEGPEYAGRRLRERTEKQLHPYVYYRQIYQEQWRQRGLRPVNFIIEEPAKETQDQPFDEEAGQSPSQNSQQSGYSDLGDELQLLQNRQSSTGQARTNQNHGPRQPTARESWALQLGRKKRKVSGPGRLKSATTRRSPNGPPQAHRSNLSNAVSHGAQEIANELPDDPAPFEEFPRPMSPPLTCSIPGRIAPARVLPTGFIIPAGGSPPPLPTPGVSSSIRPRRSSAESSVLDSPLLQFQIDQEGPKPEVIELNSDPVSEHELEAGDQMLQREQKRIKYVLPASWLKIDCEAQKRRLDRLSNLQRRSRTSMGQQQRGVARKVRRPSGAHRGTSPLPVLVDDGPVSPTPSSPPLSSVFRASPSMDLGTPLAVRTSPQRGSLSYSAHPRGAISSAGRGGVAASESVSPSSWRALVVDRVRSLNTGQRRARNENLVQQRVRNDQKKPAKPRQRAPDSLAVRPKKKGGSTAHRQTRLNFEPRPAEAEVAPSSRAAQSKRSRYRVEPPPLRVRNAQLETSEQAFNRDHRTAAFRRRINTLTETVARPSRRHDLPLERFLDEDAADPLPHSPDSGGTPAPTNFPSSSPAMDIGSLEHPVELDNGISTTAPTLQGLYPFNTPYATDFGIHPLPMGTKFPPDTFLGSGDFAAALQLTERDMRVVGGKMNVCIGNATLEWGAWTEDVAAANARIPGGIFEAFSTLLSHDQGSTFEEQKRLVAENVEYMLRSVIRYCSKCMAFLDTVDRRSAVLSLQRLIEDTAEHVASFELDGGLRTKCWEYLLVLATQTRLLSNDDVVPVEMQRKSKELRGMTEAELAKAIVPQCFAHLRSLQSGGFDASVSALVVLYHCLEDSGSFWDVLAGAMSINVDNTYSIATLDFHWRNIFTLLPVLEFDAQGQVRVGSRFSSLQQGWSLITPLLARVFQLYPPTSSLPGNTVNDYIRAVFARCAHLQTQWGWCKTEGVLPLIFDFYAHRFLSPLNHEESPTSPPFLSEIESNPPLDVRPEDRSFHIFLKMLATSLHAMRKYSIFTEKKILSKAWRYMPMWEVKPGNTSALRNHHDLLSTLYVASPSGHRPRFNLFQKLVDFSTASREDCRISLRAWATVTSFQASRDEGCEALVQFADAFRDSVTTTVTRYRAARDDEGKRQVASILLDAMISMKRTIRACRTSEAVILLLSNTNLWSPFTPFDATERKLHSVLETALDVVSTALATQPAAPVHQESEESQDYGDIAVVEELAAMQLANNHLSTNIATHIHDPINKLLLNVFGAEEPVPEYILSTLVTLWVQIARSGHKPMETYLDNYSSHSWLQLRDTEQKRKFTPLFVARVVDSLPSIPEGVISIWLTSLVEREAKLKFQHVLTTSLLTHPKSWTETILHNLPFTGRSVTLSELRQRRIPLLGAVLQNIAALTQRSMSPPLRAMQNAMKNNFLSLAPNPQGGSRYIPFLHQIIALLRENHLTVDPFFLDPGCFPLPEEDPGFVTSRLRGYANRIGNFSVKKQFAVFVRTVVTREVVEQEACCAGQVAAALRGERMEGVRGVFWGVVTAYVEVEEVGVLRNKVMQAAAKVMGGLRYEDYWNWEGIFGALRCLGGREVSTGGWEFAAASLTLVEFLRRARGVFDDRVWGVLFRLRGLAEGRVMSQMEVGEEESEFKAFVKKELITAIKEDWIVVNGKTKVRLGRVWRDVPPENEEEKERAKGRYIATYDRIVKGKSGRKGAGVLMGGLV</sequence>
<dbReference type="EMBL" id="MU005977">
    <property type="protein sequence ID" value="KAF2860869.1"/>
    <property type="molecule type" value="Genomic_DNA"/>
</dbReference>
<feature type="region of interest" description="Disordered" evidence="1">
    <location>
        <begin position="333"/>
        <end position="393"/>
    </location>
</feature>
<feature type="region of interest" description="Disordered" evidence="1">
    <location>
        <begin position="801"/>
        <end position="829"/>
    </location>
</feature>
<feature type="region of interest" description="Disordered" evidence="1">
    <location>
        <begin position="667"/>
        <end position="766"/>
    </location>
</feature>
<keyword evidence="3" id="KW-1185">Reference proteome</keyword>
<feature type="compositionally biased region" description="Basic residues" evidence="1">
    <location>
        <begin position="118"/>
        <end position="127"/>
    </location>
</feature>